<keyword evidence="2" id="KW-1185">Reference proteome</keyword>
<sequence>MPILTDYARNLVARALCARGPSLPTAVYAALGTGGTVAAGLSGEPAGNGYARQKITFTGTGQQRNAEALRFVFTATAGTLTHVGLYHAASGGNPLAFGPLAQNAPVSGPGTVTIGAETLTLNAE</sequence>
<dbReference type="InterPro" id="IPR056908">
    <property type="entry name" value="Gp80-like"/>
</dbReference>
<name>A0ABR7RIR8_9PROT</name>
<gene>
    <name evidence="1" type="ORF">IBL26_04090</name>
</gene>
<dbReference type="Pfam" id="PF23140">
    <property type="entry name" value="Gp80"/>
    <property type="match status" value="1"/>
</dbReference>
<protein>
    <submittedName>
        <fullName evidence="1">Uncharacterized protein</fullName>
    </submittedName>
</protein>
<dbReference type="EMBL" id="JACTVA010000004">
    <property type="protein sequence ID" value="MBC9206005.1"/>
    <property type="molecule type" value="Genomic_DNA"/>
</dbReference>
<dbReference type="Proteomes" id="UP000626026">
    <property type="component" value="Unassembled WGS sequence"/>
</dbReference>
<comment type="caution">
    <text evidence="1">The sequence shown here is derived from an EMBL/GenBank/DDBJ whole genome shotgun (WGS) entry which is preliminary data.</text>
</comment>
<reference evidence="1 2" key="1">
    <citation type="journal article" date="2013" name="Int. J. Syst. Evol. Microbiol.">
        <title>Roseomonas aerophila sp. nov., isolated from air.</title>
        <authorList>
            <person name="Kim S.J."/>
            <person name="Weon H.Y."/>
            <person name="Ahn J.H."/>
            <person name="Hong S.B."/>
            <person name="Seok S.J."/>
            <person name="Whang K.S."/>
            <person name="Kwon S.W."/>
        </authorList>
    </citation>
    <scope>NUCLEOTIDE SEQUENCE [LARGE SCALE GENOMIC DNA]</scope>
    <source>
        <strain evidence="1 2">NBRC 108923</strain>
    </source>
</reference>
<accession>A0ABR7RIR8</accession>
<evidence type="ECO:0000313" key="2">
    <source>
        <dbReference type="Proteomes" id="UP000626026"/>
    </source>
</evidence>
<evidence type="ECO:0000313" key="1">
    <source>
        <dbReference type="EMBL" id="MBC9206005.1"/>
    </source>
</evidence>
<organism evidence="1 2">
    <name type="scientific">Teichococcus aerophilus</name>
    <dbReference type="NCBI Taxonomy" id="1224513"/>
    <lineage>
        <taxon>Bacteria</taxon>
        <taxon>Pseudomonadati</taxon>
        <taxon>Pseudomonadota</taxon>
        <taxon>Alphaproteobacteria</taxon>
        <taxon>Acetobacterales</taxon>
        <taxon>Roseomonadaceae</taxon>
        <taxon>Roseomonas</taxon>
    </lineage>
</organism>
<dbReference type="RefSeq" id="WP_187783174.1">
    <property type="nucleotide sequence ID" value="NZ_JACTVA010000004.1"/>
</dbReference>
<proteinExistence type="predicted"/>